<evidence type="ECO:0000256" key="4">
    <source>
        <dbReference type="SAM" id="Phobius"/>
    </source>
</evidence>
<name>A0A1F4ZQN5_9BACT</name>
<dbReference type="AlphaFoldDB" id="A0A1F4ZQN5"/>
<dbReference type="PANTHER" id="PTHR43649">
    <property type="entry name" value="ARABINOSE-BINDING PROTEIN-RELATED"/>
    <property type="match status" value="1"/>
</dbReference>
<feature type="transmembrane region" description="Helical" evidence="4">
    <location>
        <begin position="68"/>
        <end position="89"/>
    </location>
</feature>
<dbReference type="PANTHER" id="PTHR43649:SF29">
    <property type="entry name" value="OSMOPROTECTIVE COMPOUNDS-BINDING PROTEIN GGTB"/>
    <property type="match status" value="1"/>
</dbReference>
<keyword evidence="4" id="KW-0472">Membrane</keyword>
<dbReference type="Gene3D" id="3.40.190.10">
    <property type="entry name" value="Periplasmic binding protein-like II"/>
    <property type="match status" value="1"/>
</dbReference>
<keyword evidence="4" id="KW-0812">Transmembrane</keyword>
<evidence type="ECO:0000256" key="3">
    <source>
        <dbReference type="SAM" id="MobiDB-lite"/>
    </source>
</evidence>
<evidence type="ECO:0000256" key="1">
    <source>
        <dbReference type="ARBA" id="ARBA00008520"/>
    </source>
</evidence>
<dbReference type="InterPro" id="IPR006059">
    <property type="entry name" value="SBP"/>
</dbReference>
<comment type="similarity">
    <text evidence="1">Belongs to the bacterial solute-binding protein 1 family.</text>
</comment>
<protein>
    <recommendedName>
        <fullName evidence="7">ABC transporter substrate-binding protein</fullName>
    </recommendedName>
</protein>
<keyword evidence="2" id="KW-0813">Transport</keyword>
<dbReference type="Pfam" id="PF13416">
    <property type="entry name" value="SBP_bac_8"/>
    <property type="match status" value="1"/>
</dbReference>
<dbReference type="STRING" id="1797263.A2397_04520"/>
<dbReference type="Proteomes" id="UP000176424">
    <property type="component" value="Unassembled WGS sequence"/>
</dbReference>
<organism evidence="5 6">
    <name type="scientific">Candidatus Amesbacteria bacterium RIFOXYB1_FULL_44_23</name>
    <dbReference type="NCBI Taxonomy" id="1797263"/>
    <lineage>
        <taxon>Bacteria</taxon>
        <taxon>Candidatus Amesiibacteriota</taxon>
    </lineage>
</organism>
<dbReference type="EMBL" id="MEXR01000058">
    <property type="protein sequence ID" value="OGD08398.1"/>
    <property type="molecule type" value="Genomic_DNA"/>
</dbReference>
<accession>A0A1F4ZQN5</accession>
<proteinExistence type="inferred from homology"/>
<keyword evidence="4" id="KW-1133">Transmembrane helix</keyword>
<comment type="caution">
    <text evidence="5">The sequence shown here is derived from an EMBL/GenBank/DDBJ whole genome shotgun (WGS) entry which is preliminary data.</text>
</comment>
<feature type="compositionally biased region" description="Pro residues" evidence="3">
    <location>
        <begin position="11"/>
        <end position="41"/>
    </location>
</feature>
<evidence type="ECO:0000313" key="6">
    <source>
        <dbReference type="Proteomes" id="UP000176424"/>
    </source>
</evidence>
<dbReference type="InterPro" id="IPR050490">
    <property type="entry name" value="Bact_solute-bd_prot1"/>
</dbReference>
<dbReference type="SUPFAM" id="SSF53850">
    <property type="entry name" value="Periplasmic binding protein-like II"/>
    <property type="match status" value="1"/>
</dbReference>
<evidence type="ECO:0000256" key="2">
    <source>
        <dbReference type="ARBA" id="ARBA00022448"/>
    </source>
</evidence>
<reference evidence="5 6" key="1">
    <citation type="journal article" date="2016" name="Nat. Commun.">
        <title>Thousands of microbial genomes shed light on interconnected biogeochemical processes in an aquifer system.</title>
        <authorList>
            <person name="Anantharaman K."/>
            <person name="Brown C.T."/>
            <person name="Hug L.A."/>
            <person name="Sharon I."/>
            <person name="Castelle C.J."/>
            <person name="Probst A.J."/>
            <person name="Thomas B.C."/>
            <person name="Singh A."/>
            <person name="Wilkins M.J."/>
            <person name="Karaoz U."/>
            <person name="Brodie E.L."/>
            <person name="Williams K.H."/>
            <person name="Hubbard S.S."/>
            <person name="Banfield J.F."/>
        </authorList>
    </citation>
    <scope>NUCLEOTIDE SEQUENCE [LARGE SCALE GENOMIC DNA]</scope>
</reference>
<gene>
    <name evidence="5" type="ORF">A2397_04520</name>
</gene>
<evidence type="ECO:0000313" key="5">
    <source>
        <dbReference type="EMBL" id="OGD08398.1"/>
    </source>
</evidence>
<sequence>MSDTNSSLVLPTPPTPPPTPTPPPVPVPPPTPPPVSPPPAPSGISHVGGSPQAANDPFPPVKKRKLPILLFVIIGLVVILGIALVSGPLTQFVPRLGGITLTYWGLWEPESIIRPILDEFEQSHSGIKVNYVMQSPQEYRERLQAALDKNAGPDLFRIHNTWTAMMTNYLAPVPPTAISSSDYEKTFYPIALKDFKVGGNYAAIPLGYDGIAMYINDDLLQKSRLSVPQNWVELTDAALAMSQCASPDGSCKDGSKIVVSGVALGSTNVDHWQDILAVIMLQNNVNLDNPASPNPAPAEDVIEFFKSFVRTFHVWDPNLPSSTEYFASGKVGIYFAPSWRVFDIQAINPNLRFSIYPLPQLPVDPSRGEKPITYSSYWGEAVSNKSQFQKEAWELLKYLSSAEVMQKTFQLATSPQRAFGEPYSRVDLAESLKDNKYLDVYLKQAPLAASWYLASFTHDGQTGINTKMSEVFAKAITGTATITSLAPEINKVLSEYGIFTPQVQPQ</sequence>
<feature type="region of interest" description="Disordered" evidence="3">
    <location>
        <begin position="1"/>
        <end position="58"/>
    </location>
</feature>
<evidence type="ECO:0008006" key="7">
    <source>
        <dbReference type="Google" id="ProtNLM"/>
    </source>
</evidence>